<accession>A0AAD8ZLW0</accession>
<feature type="compositionally biased region" description="Basic and acidic residues" evidence="2">
    <location>
        <begin position="21"/>
        <end position="30"/>
    </location>
</feature>
<dbReference type="InterPro" id="IPR050782">
    <property type="entry name" value="PP1_regulatory_subunit_3"/>
</dbReference>
<dbReference type="GO" id="GO:0000164">
    <property type="term" value="C:protein phosphatase type 1 complex"/>
    <property type="evidence" value="ECO:0007669"/>
    <property type="project" value="TreeGrafter"/>
</dbReference>
<name>A0AAD8ZLW0_9TELE</name>
<dbReference type="InterPro" id="IPR005036">
    <property type="entry name" value="CBM21_dom"/>
</dbReference>
<dbReference type="Proteomes" id="UP001239994">
    <property type="component" value="Unassembled WGS sequence"/>
</dbReference>
<keyword evidence="5" id="KW-1185">Reference proteome</keyword>
<proteinExistence type="predicted"/>
<dbReference type="PANTHER" id="PTHR12307">
    <property type="entry name" value="PROTEIN PHOSPHATASE 1 REGULATORY SUBUNIT"/>
    <property type="match status" value="1"/>
</dbReference>
<gene>
    <name evidence="4" type="ORF">P4O66_022917</name>
</gene>
<dbReference type="EMBL" id="JAROKS010000009">
    <property type="protein sequence ID" value="KAK1801235.1"/>
    <property type="molecule type" value="Genomic_DNA"/>
</dbReference>
<evidence type="ECO:0000313" key="5">
    <source>
        <dbReference type="Proteomes" id="UP001239994"/>
    </source>
</evidence>
<sequence length="740" mass="81919">MAQGNNFLTIPEQGGLFTTTKSERSGEDRNNCLGEDEDDDEAEDDVRIIPRSSPIPRKRGHSINDETAEYMRIRLVLPPRRVSFADTTGADLVDVREFVPFDSDDEDDARWEEEETKYHEAYREPVYRLCPEFQPLTGTDLLLAVRTNKVEVESLTPVPDEPLSFEGLIRVLNISFHKSVYVRSTMDGWITYFDYPADYVQGSNDGETDKFSFRLSFAEPYLFNGARIDFVVRYKTSDGEFWANNSGRNYSVTLLKSYEGTAEASKEENLIRGILKPPRYSMEDDYDFAQDKNGGDVASTEREDAIDVPCPVCPPIEPEIDIQITKALSSSPPKTNGDSTPAEGILPSVYAPCEQPLQDSAETSPQINPPEIVVQVTQSLLLKENLIPSIQEVTEPKPEVPDNDQSSHSAKPKEIIVDSQSEISAKVHLDLDITLPAVFPSIQKEVEENKLEELKEVRGNEEKQSEIHRREVQKQDETLHKMEVGKPETSTQQCSFNDGSAEIASKDEEFSCSTHDTLFGDAQYPRVEECETETVNDAAAVRVKASKKEKMGEKVKNVQASGEEVDVVAACTGHGFGVANLGLTGGDRVTHHLSMHPTTSEPEEHLQTRCGSGSEMELAAVLPADVDAAFVSENRALKEEIPTPEGKGRASEKEKPVSTIGDILLHASATSFQTAESQESQLSLSTNTPEVFTSSQPDVLLRQTLIPSIAFFSAAVCLVVGFQEPSIFLFMALLLCSLCL</sequence>
<feature type="coiled-coil region" evidence="1">
    <location>
        <begin position="444"/>
        <end position="471"/>
    </location>
</feature>
<feature type="region of interest" description="Disordered" evidence="2">
    <location>
        <begin position="1"/>
        <end position="61"/>
    </location>
</feature>
<dbReference type="GO" id="GO:0005979">
    <property type="term" value="P:regulation of glycogen biosynthetic process"/>
    <property type="evidence" value="ECO:0007669"/>
    <property type="project" value="TreeGrafter"/>
</dbReference>
<evidence type="ECO:0000256" key="1">
    <source>
        <dbReference type="SAM" id="Coils"/>
    </source>
</evidence>
<protein>
    <recommendedName>
        <fullName evidence="3">CBM21 domain-containing protein</fullName>
    </recommendedName>
</protein>
<comment type="caution">
    <text evidence="4">The sequence shown here is derived from an EMBL/GenBank/DDBJ whole genome shotgun (WGS) entry which is preliminary data.</text>
</comment>
<dbReference type="GO" id="GO:0008157">
    <property type="term" value="F:protein phosphatase 1 binding"/>
    <property type="evidence" value="ECO:0007669"/>
    <property type="project" value="TreeGrafter"/>
</dbReference>
<organism evidence="4 5">
    <name type="scientific">Electrophorus voltai</name>
    <dbReference type="NCBI Taxonomy" id="2609070"/>
    <lineage>
        <taxon>Eukaryota</taxon>
        <taxon>Metazoa</taxon>
        <taxon>Chordata</taxon>
        <taxon>Craniata</taxon>
        <taxon>Vertebrata</taxon>
        <taxon>Euteleostomi</taxon>
        <taxon>Actinopterygii</taxon>
        <taxon>Neopterygii</taxon>
        <taxon>Teleostei</taxon>
        <taxon>Ostariophysi</taxon>
        <taxon>Gymnotiformes</taxon>
        <taxon>Gymnotoidei</taxon>
        <taxon>Gymnotidae</taxon>
        <taxon>Electrophorus</taxon>
    </lineage>
</organism>
<dbReference type="InterPro" id="IPR038175">
    <property type="entry name" value="CBM21_dom_sf"/>
</dbReference>
<reference evidence="4" key="1">
    <citation type="submission" date="2023-03" db="EMBL/GenBank/DDBJ databases">
        <title>Electrophorus voltai genome.</title>
        <authorList>
            <person name="Bian C."/>
        </authorList>
    </citation>
    <scope>NUCLEOTIDE SEQUENCE</scope>
    <source>
        <strain evidence="4">CB-2022</strain>
        <tissue evidence="4">Muscle</tissue>
    </source>
</reference>
<evidence type="ECO:0000313" key="4">
    <source>
        <dbReference type="EMBL" id="KAK1801235.1"/>
    </source>
</evidence>
<keyword evidence="1" id="KW-0175">Coiled coil</keyword>
<dbReference type="Pfam" id="PF03370">
    <property type="entry name" value="CBM_21"/>
    <property type="match status" value="1"/>
</dbReference>
<dbReference type="CDD" id="cd22255">
    <property type="entry name" value="PBD_PPP1R3A"/>
    <property type="match status" value="1"/>
</dbReference>
<feature type="region of interest" description="Disordered" evidence="2">
    <location>
        <begin position="392"/>
        <end position="413"/>
    </location>
</feature>
<dbReference type="PANTHER" id="PTHR12307:SF40">
    <property type="entry name" value="PROTEIN PHOSPHATASE 1 REGULATORY SUBUNIT 3F"/>
    <property type="match status" value="1"/>
</dbReference>
<dbReference type="AlphaFoldDB" id="A0AAD8ZLW0"/>
<dbReference type="GO" id="GO:2001069">
    <property type="term" value="F:glycogen binding"/>
    <property type="evidence" value="ECO:0007669"/>
    <property type="project" value="TreeGrafter"/>
</dbReference>
<evidence type="ECO:0000259" key="3">
    <source>
        <dbReference type="PROSITE" id="PS51159"/>
    </source>
</evidence>
<dbReference type="PROSITE" id="PS51159">
    <property type="entry name" value="CBM21"/>
    <property type="match status" value="1"/>
</dbReference>
<dbReference type="Gene3D" id="2.60.40.2440">
    <property type="entry name" value="Carbohydrate binding type-21 domain"/>
    <property type="match status" value="1"/>
</dbReference>
<feature type="domain" description="CBM21" evidence="3">
    <location>
        <begin position="144"/>
        <end position="253"/>
    </location>
</feature>
<feature type="compositionally biased region" description="Acidic residues" evidence="2">
    <location>
        <begin position="34"/>
        <end position="44"/>
    </location>
</feature>
<evidence type="ECO:0000256" key="2">
    <source>
        <dbReference type="SAM" id="MobiDB-lite"/>
    </source>
</evidence>